<dbReference type="VEuPathDB" id="FungiDB:VP01_4327g2"/>
<gene>
    <name evidence="1" type="ORF">VP01_4327g2</name>
</gene>
<name>A0A0L6US03_9BASI</name>
<dbReference type="OrthoDB" id="205662at2759"/>
<dbReference type="Proteomes" id="UP000037035">
    <property type="component" value="Unassembled WGS sequence"/>
</dbReference>
<dbReference type="STRING" id="27349.A0A0L6US03"/>
<evidence type="ECO:0000313" key="2">
    <source>
        <dbReference type="Proteomes" id="UP000037035"/>
    </source>
</evidence>
<keyword evidence="2" id="KW-1185">Reference proteome</keyword>
<reference evidence="1 2" key="1">
    <citation type="submission" date="2015-08" db="EMBL/GenBank/DDBJ databases">
        <title>Next Generation Sequencing and Analysis of the Genome of Puccinia sorghi L Schw, the Causal Agent of Maize Common Rust.</title>
        <authorList>
            <person name="Rochi L."/>
            <person name="Burguener G."/>
            <person name="Darino M."/>
            <person name="Turjanski A."/>
            <person name="Kreff E."/>
            <person name="Dieguez M.J."/>
            <person name="Sacco F."/>
        </authorList>
    </citation>
    <scope>NUCLEOTIDE SEQUENCE [LARGE SCALE GENOMIC DNA]</scope>
    <source>
        <strain evidence="1 2">RO10H11247</strain>
    </source>
</reference>
<dbReference type="InterPro" id="IPR011989">
    <property type="entry name" value="ARM-like"/>
</dbReference>
<dbReference type="Gene3D" id="1.25.10.10">
    <property type="entry name" value="Leucine-rich Repeat Variant"/>
    <property type="match status" value="1"/>
</dbReference>
<comment type="caution">
    <text evidence="1">The sequence shown here is derived from an EMBL/GenBank/DDBJ whole genome shotgun (WGS) entry which is preliminary data.</text>
</comment>
<organism evidence="1 2">
    <name type="scientific">Puccinia sorghi</name>
    <dbReference type="NCBI Taxonomy" id="27349"/>
    <lineage>
        <taxon>Eukaryota</taxon>
        <taxon>Fungi</taxon>
        <taxon>Dikarya</taxon>
        <taxon>Basidiomycota</taxon>
        <taxon>Pucciniomycotina</taxon>
        <taxon>Pucciniomycetes</taxon>
        <taxon>Pucciniales</taxon>
        <taxon>Pucciniaceae</taxon>
        <taxon>Puccinia</taxon>
    </lineage>
</organism>
<accession>A0A0L6US03</accession>
<dbReference type="EMBL" id="LAVV01009421">
    <property type="protein sequence ID" value="KNZ50620.1"/>
    <property type="molecule type" value="Genomic_DNA"/>
</dbReference>
<sequence length="163" mass="17472">MPSSTFLSIDSALTEFVINGLPVRNLTECLQTGLKSVNADVRTNATKALVTTNLCIGVGLYAPLNLVDLLLIDEAVLNPDIGNFLPDLKPQLLATIKFLEASSKLVEALTTIHDILEQSKRSNLKLGNKAVQTLALDAVSRLAVGMGKPLSIGLLNEQLILRP</sequence>
<proteinExistence type="predicted"/>
<dbReference type="AlphaFoldDB" id="A0A0L6US03"/>
<evidence type="ECO:0000313" key="1">
    <source>
        <dbReference type="EMBL" id="KNZ50620.1"/>
    </source>
</evidence>
<protein>
    <submittedName>
        <fullName evidence="1">Uncharacterized protein</fullName>
    </submittedName>
</protein>